<dbReference type="WBParaSite" id="GPUH_0002388601-mRNA-1">
    <property type="protein sequence ID" value="GPUH_0002388601-mRNA-1"/>
    <property type="gene ID" value="GPUH_0002388601"/>
</dbReference>
<evidence type="ECO:0000313" key="1">
    <source>
        <dbReference type="EMBL" id="VDN42052.1"/>
    </source>
</evidence>
<sequence>MEAGAPVLPSLFQHMPFQQAYTRKQHYRVPGVAAVSISKSHCFCFQGTLLLDDGRLIKLEYSRYDTLDGRSSSLSGVGDWMCAKVCLSFFLYP</sequence>
<dbReference type="AlphaFoldDB" id="A0A183ESB5"/>
<reference evidence="1 2" key="2">
    <citation type="submission" date="2018-11" db="EMBL/GenBank/DDBJ databases">
        <authorList>
            <consortium name="Pathogen Informatics"/>
        </authorList>
    </citation>
    <scope>NUCLEOTIDE SEQUENCE [LARGE SCALE GENOMIC DNA]</scope>
</reference>
<evidence type="ECO:0000313" key="2">
    <source>
        <dbReference type="Proteomes" id="UP000271098"/>
    </source>
</evidence>
<reference evidence="3" key="1">
    <citation type="submission" date="2016-06" db="UniProtKB">
        <authorList>
            <consortium name="WormBaseParasite"/>
        </authorList>
    </citation>
    <scope>IDENTIFICATION</scope>
</reference>
<evidence type="ECO:0000313" key="3">
    <source>
        <dbReference type="WBParaSite" id="GPUH_0002388601-mRNA-1"/>
    </source>
</evidence>
<accession>A0A183ESB5</accession>
<gene>
    <name evidence="1" type="ORF">GPUH_LOCUS23856</name>
</gene>
<proteinExistence type="predicted"/>
<keyword evidence="2" id="KW-1185">Reference proteome</keyword>
<dbReference type="EMBL" id="UYRT01099204">
    <property type="protein sequence ID" value="VDN42052.1"/>
    <property type="molecule type" value="Genomic_DNA"/>
</dbReference>
<name>A0A183ESB5_9BILA</name>
<organism evidence="3">
    <name type="scientific">Gongylonema pulchrum</name>
    <dbReference type="NCBI Taxonomy" id="637853"/>
    <lineage>
        <taxon>Eukaryota</taxon>
        <taxon>Metazoa</taxon>
        <taxon>Ecdysozoa</taxon>
        <taxon>Nematoda</taxon>
        <taxon>Chromadorea</taxon>
        <taxon>Rhabditida</taxon>
        <taxon>Spirurina</taxon>
        <taxon>Spiruromorpha</taxon>
        <taxon>Spiruroidea</taxon>
        <taxon>Gongylonematidae</taxon>
        <taxon>Gongylonema</taxon>
    </lineage>
</organism>
<protein>
    <submittedName>
        <fullName evidence="3">Phospholipid scramblase</fullName>
    </submittedName>
</protein>
<dbReference type="Proteomes" id="UP000271098">
    <property type="component" value="Unassembled WGS sequence"/>
</dbReference>